<organism evidence="1 2">
    <name type="scientific">Edaphosphingomonas haloaromaticamans</name>
    <dbReference type="NCBI Taxonomy" id="653954"/>
    <lineage>
        <taxon>Bacteria</taxon>
        <taxon>Pseudomonadati</taxon>
        <taxon>Pseudomonadota</taxon>
        <taxon>Alphaproteobacteria</taxon>
        <taxon>Sphingomonadales</taxon>
        <taxon>Rhizorhabdaceae</taxon>
        <taxon>Edaphosphingomonas</taxon>
    </lineage>
</organism>
<dbReference type="Proteomes" id="UP000179467">
    <property type="component" value="Unassembled WGS sequence"/>
</dbReference>
<gene>
    <name evidence="1" type="ORF">BHE75_00608</name>
</gene>
<proteinExistence type="predicted"/>
<reference evidence="1 2" key="1">
    <citation type="submission" date="2016-09" db="EMBL/GenBank/DDBJ databases">
        <title>Metabolic pathway, cell adaptation mechanisms and a novel monoxygenase revealed through proteogenomic-transcription analysis of a Sphingomonas haloaromaticamans strain degrading the fungicide ortho-phenylphenol.</title>
        <authorList>
            <person name="Perruchon C."/>
            <person name="Papadopoulou E.S."/>
            <person name="Rousidou C."/>
            <person name="Vasileiadis S."/>
            <person name="Tanou G."/>
            <person name="Amoutzias G."/>
            <person name="Molassiotis A."/>
            <person name="Karpouzas D.G."/>
        </authorList>
    </citation>
    <scope>NUCLEOTIDE SEQUENCE [LARGE SCALE GENOMIC DNA]</scope>
    <source>
        <strain evidence="1 2">P3</strain>
    </source>
</reference>
<evidence type="ECO:0000313" key="1">
    <source>
        <dbReference type="EMBL" id="OHT18634.1"/>
    </source>
</evidence>
<name>A0A1S1H933_9SPHN</name>
<accession>A0A1S1H933</accession>
<keyword evidence="2" id="KW-1185">Reference proteome</keyword>
<dbReference type="AlphaFoldDB" id="A0A1S1H933"/>
<sequence length="30" mass="3565">MVKSTGHNRHANQPLRWDIWSYLLGGGQWR</sequence>
<protein>
    <submittedName>
        <fullName evidence="1">Uncharacterized protein</fullName>
    </submittedName>
</protein>
<evidence type="ECO:0000313" key="2">
    <source>
        <dbReference type="Proteomes" id="UP000179467"/>
    </source>
</evidence>
<dbReference type="EMBL" id="MIPT01000001">
    <property type="protein sequence ID" value="OHT18634.1"/>
    <property type="molecule type" value="Genomic_DNA"/>
</dbReference>
<comment type="caution">
    <text evidence="1">The sequence shown here is derived from an EMBL/GenBank/DDBJ whole genome shotgun (WGS) entry which is preliminary data.</text>
</comment>